<feature type="domain" description="Peptidase M16 C-terminal" evidence="1">
    <location>
        <begin position="181"/>
        <end position="356"/>
    </location>
</feature>
<reference evidence="3" key="1">
    <citation type="journal article" date="2019" name="Int. J. Syst. Evol. Microbiol.">
        <title>The Global Catalogue of Microorganisms (GCM) 10K type strain sequencing project: providing services to taxonomists for standard genome sequencing and annotation.</title>
        <authorList>
            <consortium name="The Broad Institute Genomics Platform"/>
            <consortium name="The Broad Institute Genome Sequencing Center for Infectious Disease"/>
            <person name="Wu L."/>
            <person name="Ma J."/>
        </authorList>
    </citation>
    <scope>NUCLEOTIDE SEQUENCE [LARGE SCALE GENOMIC DNA]</scope>
    <source>
        <strain evidence="3">JCM 16704</strain>
    </source>
</reference>
<comment type="caution">
    <text evidence="2">The sequence shown here is derived from an EMBL/GenBank/DDBJ whole genome shotgun (WGS) entry which is preliminary data.</text>
</comment>
<proteinExistence type="predicted"/>
<dbReference type="InterPro" id="IPR011249">
    <property type="entry name" value="Metalloenz_LuxS/M16"/>
</dbReference>
<dbReference type="InterPro" id="IPR007863">
    <property type="entry name" value="Peptidase_M16_C"/>
</dbReference>
<dbReference type="Gene3D" id="3.30.830.10">
    <property type="entry name" value="Metalloenzyme, LuxS/M16 peptidase-like"/>
    <property type="match status" value="2"/>
</dbReference>
<gene>
    <name evidence="2" type="ORF">GCM10022216_20450</name>
</gene>
<dbReference type="PANTHER" id="PTHR11851">
    <property type="entry name" value="METALLOPROTEASE"/>
    <property type="match status" value="1"/>
</dbReference>
<organism evidence="2 3">
    <name type="scientific">Sphingobacterium kyonggiense</name>
    <dbReference type="NCBI Taxonomy" id="714075"/>
    <lineage>
        <taxon>Bacteria</taxon>
        <taxon>Pseudomonadati</taxon>
        <taxon>Bacteroidota</taxon>
        <taxon>Sphingobacteriia</taxon>
        <taxon>Sphingobacteriales</taxon>
        <taxon>Sphingobacteriaceae</taxon>
        <taxon>Sphingobacterium</taxon>
    </lineage>
</organism>
<protein>
    <submittedName>
        <fullName evidence="2">Pitrilysin family protein</fullName>
    </submittedName>
</protein>
<dbReference type="PANTHER" id="PTHR11851:SF224">
    <property type="entry name" value="PROCESSING PROTEASE"/>
    <property type="match status" value="1"/>
</dbReference>
<dbReference type="RefSeq" id="WP_344674609.1">
    <property type="nucleotide sequence ID" value="NZ_BAAAZI010000008.1"/>
</dbReference>
<sequence>MLSRNTAPDLKPIGHIQLEKPEHIVFKNGLQGFVFHAPEQELIKAEFVFKNLFEDPENPIRNSALSSMLKEGTSKLSSAQIASKIDYYGAYLVPEFSFDHNALTLYSLSKHVQAVLPVVHDVLTNAQIPQLELDTYIKNNKQSLQISLEKNDFVARRTFYQNLFGATRYGRTVTQQLLSDLNQPDLISLYKQQIQPQNATLFLSGNISNETIALFKSYFEEQWQGEKAIVLQNFVSEGTGNKELQIIDRADALQSSIRLGKESLQRIHPDYPALQFVNTLFGGYFGSRLMSNIREDKGYTYSIGSMVANLNHAGFFSISTDVGTQYAADTLVQIQKEIDHLQQEKADDNELDLVRNYMLGSMLGSLESIFSHVDKFKSVYFSGLDLDYYQYYTDSILNIQADRVQDLAQQYLGYDDMLKIVVGKISE</sequence>
<keyword evidence="3" id="KW-1185">Reference proteome</keyword>
<evidence type="ECO:0000313" key="3">
    <source>
        <dbReference type="Proteomes" id="UP001500101"/>
    </source>
</evidence>
<evidence type="ECO:0000259" key="1">
    <source>
        <dbReference type="Pfam" id="PF05193"/>
    </source>
</evidence>
<dbReference type="Proteomes" id="UP001500101">
    <property type="component" value="Unassembled WGS sequence"/>
</dbReference>
<evidence type="ECO:0000313" key="2">
    <source>
        <dbReference type="EMBL" id="GAA4140904.1"/>
    </source>
</evidence>
<dbReference type="SUPFAM" id="SSF63411">
    <property type="entry name" value="LuxS/MPP-like metallohydrolase"/>
    <property type="match status" value="2"/>
</dbReference>
<accession>A0ABP7YT12</accession>
<dbReference type="EMBL" id="BAAAZI010000008">
    <property type="protein sequence ID" value="GAA4140904.1"/>
    <property type="molecule type" value="Genomic_DNA"/>
</dbReference>
<dbReference type="InterPro" id="IPR050361">
    <property type="entry name" value="MPP/UQCRC_Complex"/>
</dbReference>
<name>A0ABP7YT12_9SPHI</name>
<dbReference type="Pfam" id="PF05193">
    <property type="entry name" value="Peptidase_M16_C"/>
    <property type="match status" value="1"/>
</dbReference>